<dbReference type="RefSeq" id="WP_061905646.1">
    <property type="nucleotide sequence ID" value="NZ_AP024354.1"/>
</dbReference>
<dbReference type="PIRSF" id="PIRSF006257">
    <property type="entry name" value="UCP006257"/>
    <property type="match status" value="1"/>
</dbReference>
<dbReference type="Pfam" id="PF04287">
    <property type="entry name" value="DUF446"/>
    <property type="match status" value="1"/>
</dbReference>
<accession>A0A142IWI1</accession>
<dbReference type="EMBL" id="SSFO01000210">
    <property type="protein sequence ID" value="TXI30959.1"/>
    <property type="molecule type" value="Genomic_DNA"/>
</dbReference>
<dbReference type="GO" id="GO:0044010">
    <property type="term" value="P:single-species biofilm formation"/>
    <property type="evidence" value="ECO:0007669"/>
    <property type="project" value="TreeGrafter"/>
</dbReference>
<dbReference type="GeneID" id="42929330"/>
<dbReference type="PANTHER" id="PTHR39586:SF1">
    <property type="entry name" value="CYTOPLASMIC PROTEIN"/>
    <property type="match status" value="1"/>
</dbReference>
<dbReference type="InterPro" id="IPR036814">
    <property type="entry name" value="YqcC-like_sf"/>
</dbReference>
<organism evidence="4 5">
    <name type="scientific">Aquipseudomonas alcaligenes</name>
    <name type="common">Pseudomonas alcaligenes</name>
    <dbReference type="NCBI Taxonomy" id="43263"/>
    <lineage>
        <taxon>Bacteria</taxon>
        <taxon>Pseudomonadati</taxon>
        <taxon>Pseudomonadota</taxon>
        <taxon>Gammaproteobacteria</taxon>
        <taxon>Pseudomonadales</taxon>
        <taxon>Pseudomonadaceae</taxon>
        <taxon>Aquipseudomonas</taxon>
    </lineage>
</organism>
<evidence type="ECO:0000313" key="3">
    <source>
        <dbReference type="EMBL" id="MDH0144523.1"/>
    </source>
</evidence>
<dbReference type="Proteomes" id="UP000887212">
    <property type="component" value="Unassembled WGS sequence"/>
</dbReference>
<dbReference type="Gene3D" id="1.20.1440.40">
    <property type="entry name" value="YqcC-like"/>
    <property type="match status" value="1"/>
</dbReference>
<dbReference type="EMBL" id="BPMS01000020">
    <property type="protein sequence ID" value="GIZ90106.1"/>
    <property type="molecule type" value="Genomic_DNA"/>
</dbReference>
<dbReference type="SUPFAM" id="SSF158452">
    <property type="entry name" value="YqcC-like"/>
    <property type="match status" value="1"/>
</dbReference>
<dbReference type="InterPro" id="IPR023376">
    <property type="entry name" value="YqcC-like_dom"/>
</dbReference>
<reference evidence="4 5" key="1">
    <citation type="submission" date="2018-09" db="EMBL/GenBank/DDBJ databases">
        <title>Metagenome Assembled Genomes from an Advanced Water Purification Facility.</title>
        <authorList>
            <person name="Stamps B.W."/>
            <person name="Spear J.R."/>
        </authorList>
    </citation>
    <scope>NUCLEOTIDE SEQUENCE [LARGE SCALE GENOMIC DNA]</scope>
    <source>
        <strain evidence="4">Bin_52_1</strain>
    </source>
</reference>
<name>A0A142IWI1_AQUAC</name>
<evidence type="ECO:0000313" key="4">
    <source>
        <dbReference type="EMBL" id="TXI30959.1"/>
    </source>
</evidence>
<proteinExistence type="predicted"/>
<dbReference type="EMBL" id="JAODZF010000017">
    <property type="protein sequence ID" value="MDH0144523.1"/>
    <property type="molecule type" value="Genomic_DNA"/>
</dbReference>
<evidence type="ECO:0000259" key="1">
    <source>
        <dbReference type="Pfam" id="PF04287"/>
    </source>
</evidence>
<sequence>MDARLPALADQLLLIERELRVLGMWSSEAPSAEALASQQPFCVDTLDFEAWLQWLFLPRMKQLLEMAGPLPAASGIRPMAEERYRGRESEVQALLVALGEFDRLIGSAR</sequence>
<dbReference type="AlphaFoldDB" id="A0A142IWI1"/>
<dbReference type="Proteomes" id="UP000321110">
    <property type="component" value="Unassembled WGS sequence"/>
</dbReference>
<gene>
    <name evidence="4" type="ORF">E6Q69_12660</name>
    <name evidence="2" type="ORF">KAM435_34330</name>
    <name evidence="3" type="ORF">N7380_19580</name>
</gene>
<reference evidence="2" key="2">
    <citation type="submission" date="2021-07" db="EMBL/GenBank/DDBJ databases">
        <title>Whole genome sequencing of carbapenem-resistant Pseudomonas spp. isolated in Japan.</title>
        <authorList>
            <person name="Suzuki M."/>
            <person name="Maehana S."/>
            <person name="Kitasato H."/>
        </authorList>
    </citation>
    <scope>NUCLEOTIDE SEQUENCE</scope>
    <source>
        <strain evidence="2">KAM435</strain>
    </source>
</reference>
<reference evidence="3" key="3">
    <citation type="submission" date="2022-09" db="EMBL/GenBank/DDBJ databases">
        <title>Intensive care unit water sources are persistently colonized with multi-drug resistant bacteria and are the site of extensive horizontal gene transfer of antibiotic resistance genes.</title>
        <authorList>
            <person name="Diorio-Toth L."/>
        </authorList>
    </citation>
    <scope>NUCLEOTIDE SEQUENCE</scope>
    <source>
        <strain evidence="3">GD04146</strain>
    </source>
</reference>
<evidence type="ECO:0000313" key="2">
    <source>
        <dbReference type="EMBL" id="GIZ90106.1"/>
    </source>
</evidence>
<dbReference type="Proteomes" id="UP001158058">
    <property type="component" value="Unassembled WGS sequence"/>
</dbReference>
<protein>
    <submittedName>
        <fullName evidence="4">YqcC family protein</fullName>
    </submittedName>
</protein>
<dbReference type="InterPro" id="IPR007384">
    <property type="entry name" value="UCP006257"/>
</dbReference>
<evidence type="ECO:0000313" key="5">
    <source>
        <dbReference type="Proteomes" id="UP000321110"/>
    </source>
</evidence>
<feature type="domain" description="YqcC-like" evidence="1">
    <location>
        <begin position="8"/>
        <end position="104"/>
    </location>
</feature>
<comment type="caution">
    <text evidence="4">The sequence shown here is derived from an EMBL/GenBank/DDBJ whole genome shotgun (WGS) entry which is preliminary data.</text>
</comment>
<dbReference type="KEGG" id="palc:A0T30_06010"/>
<dbReference type="PANTHER" id="PTHR39586">
    <property type="entry name" value="CYTOPLASMIC PROTEIN-RELATED"/>
    <property type="match status" value="1"/>
</dbReference>